<dbReference type="Proteomes" id="UP001519345">
    <property type="component" value="Unassembled WGS sequence"/>
</dbReference>
<evidence type="ECO:0008006" key="3">
    <source>
        <dbReference type="Google" id="ProtNLM"/>
    </source>
</evidence>
<reference evidence="1 2" key="1">
    <citation type="submission" date="2021-03" db="EMBL/GenBank/DDBJ databases">
        <title>Genomic Encyclopedia of Type Strains, Phase IV (KMG-IV): sequencing the most valuable type-strain genomes for metagenomic binning, comparative biology and taxonomic classification.</title>
        <authorList>
            <person name="Goeker M."/>
        </authorList>
    </citation>
    <scope>NUCLEOTIDE SEQUENCE [LARGE SCALE GENOMIC DNA]</scope>
    <source>
        <strain evidence="1 2">DSM 25609</strain>
    </source>
</reference>
<feature type="non-terminal residue" evidence="1">
    <location>
        <position position="1"/>
    </location>
</feature>
<proteinExistence type="predicted"/>
<gene>
    <name evidence="1" type="ORF">J2Z83_001279</name>
</gene>
<evidence type="ECO:0000313" key="2">
    <source>
        <dbReference type="Proteomes" id="UP001519345"/>
    </source>
</evidence>
<dbReference type="EMBL" id="JAGGKX010000004">
    <property type="protein sequence ID" value="MBP1969176.1"/>
    <property type="molecule type" value="Genomic_DNA"/>
</dbReference>
<name>A0ABS4IFC9_9BACI</name>
<sequence>RDSEGNQIRIVCNDAKLSAQEISDIYRNRWQIIQTFGLFAVARNNPHDSHGGLLFDFFSLSNDANPFTNAVLI</sequence>
<accession>A0ABS4IFC9</accession>
<protein>
    <recommendedName>
        <fullName evidence="3">IS4 family transposase</fullName>
    </recommendedName>
</protein>
<evidence type="ECO:0000313" key="1">
    <source>
        <dbReference type="EMBL" id="MBP1969176.1"/>
    </source>
</evidence>
<comment type="caution">
    <text evidence="1">The sequence shown here is derived from an EMBL/GenBank/DDBJ whole genome shotgun (WGS) entry which is preliminary data.</text>
</comment>
<dbReference type="RefSeq" id="WP_209462370.1">
    <property type="nucleotide sequence ID" value="NZ_JAGGKX010000004.1"/>
</dbReference>
<keyword evidence="2" id="KW-1185">Reference proteome</keyword>
<organism evidence="1 2">
    <name type="scientific">Virgibacillus natechei</name>
    <dbReference type="NCBI Taxonomy" id="1216297"/>
    <lineage>
        <taxon>Bacteria</taxon>
        <taxon>Bacillati</taxon>
        <taxon>Bacillota</taxon>
        <taxon>Bacilli</taxon>
        <taxon>Bacillales</taxon>
        <taxon>Bacillaceae</taxon>
        <taxon>Virgibacillus</taxon>
    </lineage>
</organism>